<keyword evidence="3" id="KW-1185">Reference proteome</keyword>
<evidence type="ECO:0000256" key="1">
    <source>
        <dbReference type="SAM" id="MobiDB-lite"/>
    </source>
</evidence>
<sequence length="243" mass="25385">MFDAKKLLDQFLGSQIPGMSGSVRDKAGQATDMAKKNPLATGAIAAAILGTKTGRKLAGNVATAGGIAAIAGLGYLAYKNYKSGQSPQAAETSPQANEQPAANEPVLLPPPPVDSPFHPQSPTMSNSFALTLVQAMIAAAKADGHIDGAERARIMEKVQISGLDDEAEAFFEKELADPIDIDALVAAAQTEEQKVELYTASRLTIDPDSRAERGYLDMLAGRLGLPDALVDHIDATVSSVKAQ</sequence>
<feature type="region of interest" description="Disordered" evidence="1">
    <location>
        <begin position="86"/>
        <end position="122"/>
    </location>
</feature>
<dbReference type="InterPro" id="IPR007486">
    <property type="entry name" value="YebE"/>
</dbReference>
<organism evidence="2 3">
    <name type="scientific">Brucella rhizosphaerae</name>
    <dbReference type="NCBI Taxonomy" id="571254"/>
    <lineage>
        <taxon>Bacteria</taxon>
        <taxon>Pseudomonadati</taxon>
        <taxon>Pseudomonadota</taxon>
        <taxon>Alphaproteobacteria</taxon>
        <taxon>Hyphomicrobiales</taxon>
        <taxon>Brucellaceae</taxon>
        <taxon>Brucella/Ochrobactrum group</taxon>
        <taxon>Brucella</taxon>
    </lineage>
</organism>
<dbReference type="CDD" id="cd07178">
    <property type="entry name" value="terB_like_YebE"/>
    <property type="match status" value="1"/>
</dbReference>
<dbReference type="RefSeq" id="WP_094577110.1">
    <property type="nucleotide sequence ID" value="NZ_JBHEEL010000001.1"/>
</dbReference>
<dbReference type="Pfam" id="PF04391">
    <property type="entry name" value="DUF533"/>
    <property type="match status" value="1"/>
</dbReference>
<name>A0A256FHH3_9HYPH</name>
<evidence type="ECO:0000313" key="2">
    <source>
        <dbReference type="EMBL" id="OYR14315.1"/>
    </source>
</evidence>
<dbReference type="InterPro" id="IPR029024">
    <property type="entry name" value="TerB-like"/>
</dbReference>
<dbReference type="Proteomes" id="UP000216345">
    <property type="component" value="Unassembled WGS sequence"/>
</dbReference>
<accession>A0A256FHH3</accession>
<proteinExistence type="predicted"/>
<comment type="caution">
    <text evidence="2">The sequence shown here is derived from an EMBL/GenBank/DDBJ whole genome shotgun (WGS) entry which is preliminary data.</text>
</comment>
<dbReference type="OrthoDB" id="5459344at2"/>
<gene>
    <name evidence="2" type="ORF">CEV32_0313</name>
</gene>
<evidence type="ECO:0008006" key="4">
    <source>
        <dbReference type="Google" id="ProtNLM"/>
    </source>
</evidence>
<dbReference type="SUPFAM" id="SSF158682">
    <property type="entry name" value="TerB-like"/>
    <property type="match status" value="1"/>
</dbReference>
<reference evidence="2 3" key="1">
    <citation type="submission" date="2017-07" db="EMBL/GenBank/DDBJ databases">
        <title>Phylogenetic study on the rhizospheric bacterium Ochrobactrum sp. A44.</title>
        <authorList>
            <person name="Krzyzanowska D.M."/>
            <person name="Ossowicki A."/>
            <person name="Rajewska M."/>
            <person name="Maciag T."/>
            <person name="Kaczynski Z."/>
            <person name="Czerwicka M."/>
            <person name="Jafra S."/>
        </authorList>
    </citation>
    <scope>NUCLEOTIDE SEQUENCE [LARGE SCALE GENOMIC DNA]</scope>
    <source>
        <strain evidence="2 3">PR17</strain>
    </source>
</reference>
<dbReference type="EMBL" id="NNRK01000026">
    <property type="protein sequence ID" value="OYR14315.1"/>
    <property type="molecule type" value="Genomic_DNA"/>
</dbReference>
<protein>
    <recommendedName>
        <fullName evidence="4">Tellurite resistance TerB family protein</fullName>
    </recommendedName>
</protein>
<evidence type="ECO:0000313" key="3">
    <source>
        <dbReference type="Proteomes" id="UP000216345"/>
    </source>
</evidence>
<dbReference type="AlphaFoldDB" id="A0A256FHH3"/>
<dbReference type="eggNOG" id="COG2979">
    <property type="taxonomic scope" value="Bacteria"/>
</dbReference>
<dbReference type="Gene3D" id="1.10.3680.10">
    <property type="entry name" value="TerB-like"/>
    <property type="match status" value="1"/>
</dbReference>
<feature type="compositionally biased region" description="Polar residues" evidence="1">
    <location>
        <begin position="86"/>
        <end position="98"/>
    </location>
</feature>